<dbReference type="SMART" id="SM00388">
    <property type="entry name" value="HisKA"/>
    <property type="match status" value="1"/>
</dbReference>
<evidence type="ECO:0000256" key="10">
    <source>
        <dbReference type="ARBA" id="ARBA00023136"/>
    </source>
</evidence>
<proteinExistence type="predicted"/>
<dbReference type="OrthoDB" id="9786919at2"/>
<keyword evidence="10 11" id="KW-0472">Membrane</keyword>
<organism evidence="14 15">
    <name type="scientific">Clostridium isatidis</name>
    <dbReference type="NCBI Taxonomy" id="182773"/>
    <lineage>
        <taxon>Bacteria</taxon>
        <taxon>Bacillati</taxon>
        <taxon>Bacillota</taxon>
        <taxon>Clostridia</taxon>
        <taxon>Eubacteriales</taxon>
        <taxon>Clostridiaceae</taxon>
        <taxon>Clostridium</taxon>
    </lineage>
</organism>
<dbReference type="InterPro" id="IPR036890">
    <property type="entry name" value="HATPase_C_sf"/>
</dbReference>
<protein>
    <recommendedName>
        <fullName evidence="3">histidine kinase</fullName>
        <ecNumber evidence="3">2.7.13.3</ecNumber>
    </recommendedName>
</protein>
<dbReference type="PANTHER" id="PTHR45528">
    <property type="entry name" value="SENSOR HISTIDINE KINASE CPXA"/>
    <property type="match status" value="1"/>
</dbReference>
<dbReference type="EMBL" id="CP016786">
    <property type="protein sequence ID" value="ASW43532.1"/>
    <property type="molecule type" value="Genomic_DNA"/>
</dbReference>
<dbReference type="InterPro" id="IPR004358">
    <property type="entry name" value="Sig_transdc_His_kin-like_C"/>
</dbReference>
<sequence>MKIKYKFTLIITVIMIFLGLSLNISVRKILKDNMENSIINSLKEVTKSARESIKYTLSIRDYIFKDIALVQEADYLIEYISLNYESKLRICDVNGKVISSNLSEDYIEFSENLNEINEGKTIVNIKYSKNSLTGLISYPLIINQSYIGIINLTKDYSILFMEYKKAINTLTLIEISLIIFIFFISYRLTNKIVKPIETLTYASKKLSEGNYNINIDIKGNDEISILSKEFINMKTKIQEQILEIEKEKEKVEKLALSRKIFFDTVTHELKTPLTSIMGYSEMIIQNIVDDENFKVHALDRIYSESNRLNKLVLEIINISKGLSSINEEFISMDIAPLIESISSDMNIKAKKYNLNIYTILESGEISIKANKIKEVLINLLDNAIKYSIESTIIIVNSYICDNFYIIDIINEANPIPDYVYQHIFEPFVKSNTSEDLSSTGLGLYLCKEIIKEHDGIIKLDNGDTIISTIKLPLSNNHNKSIINN</sequence>
<dbReference type="Pfam" id="PF02518">
    <property type="entry name" value="HATPase_c"/>
    <property type="match status" value="1"/>
</dbReference>
<keyword evidence="8 11" id="KW-1133">Transmembrane helix</keyword>
<dbReference type="EC" id="2.7.13.3" evidence="3"/>
<keyword evidence="9" id="KW-0902">Two-component regulatory system</keyword>
<evidence type="ECO:0000256" key="9">
    <source>
        <dbReference type="ARBA" id="ARBA00023012"/>
    </source>
</evidence>
<dbReference type="SMART" id="SM00387">
    <property type="entry name" value="HATPase_c"/>
    <property type="match status" value="1"/>
</dbReference>
<dbReference type="InterPro" id="IPR036097">
    <property type="entry name" value="HisK_dim/P_sf"/>
</dbReference>
<dbReference type="GO" id="GO:0000155">
    <property type="term" value="F:phosphorelay sensor kinase activity"/>
    <property type="evidence" value="ECO:0007669"/>
    <property type="project" value="InterPro"/>
</dbReference>
<dbReference type="PROSITE" id="PS50109">
    <property type="entry name" value="HIS_KIN"/>
    <property type="match status" value="1"/>
</dbReference>
<evidence type="ECO:0000256" key="11">
    <source>
        <dbReference type="SAM" id="Phobius"/>
    </source>
</evidence>
<evidence type="ECO:0000256" key="1">
    <source>
        <dbReference type="ARBA" id="ARBA00000085"/>
    </source>
</evidence>
<dbReference type="InterPro" id="IPR050398">
    <property type="entry name" value="HssS/ArlS-like"/>
</dbReference>
<evidence type="ECO:0000256" key="5">
    <source>
        <dbReference type="ARBA" id="ARBA00022679"/>
    </source>
</evidence>
<dbReference type="SUPFAM" id="SSF47384">
    <property type="entry name" value="Homodimeric domain of signal transducing histidine kinase"/>
    <property type="match status" value="1"/>
</dbReference>
<dbReference type="InterPro" id="IPR003594">
    <property type="entry name" value="HATPase_dom"/>
</dbReference>
<evidence type="ECO:0000313" key="14">
    <source>
        <dbReference type="EMBL" id="ASW43532.1"/>
    </source>
</evidence>
<evidence type="ECO:0000256" key="7">
    <source>
        <dbReference type="ARBA" id="ARBA00022777"/>
    </source>
</evidence>
<dbReference type="PRINTS" id="PR00344">
    <property type="entry name" value="BCTRLSENSOR"/>
</dbReference>
<dbReference type="InterPro" id="IPR003661">
    <property type="entry name" value="HisK_dim/P_dom"/>
</dbReference>
<dbReference type="SUPFAM" id="SSF55874">
    <property type="entry name" value="ATPase domain of HSP90 chaperone/DNA topoisomerase II/histidine kinase"/>
    <property type="match status" value="1"/>
</dbReference>
<dbReference type="InterPro" id="IPR003660">
    <property type="entry name" value="HAMP_dom"/>
</dbReference>
<feature type="transmembrane region" description="Helical" evidence="11">
    <location>
        <begin position="166"/>
        <end position="186"/>
    </location>
</feature>
<evidence type="ECO:0000256" key="6">
    <source>
        <dbReference type="ARBA" id="ARBA00022692"/>
    </source>
</evidence>
<dbReference type="SUPFAM" id="SSF158472">
    <property type="entry name" value="HAMP domain-like"/>
    <property type="match status" value="1"/>
</dbReference>
<feature type="domain" description="Histidine kinase" evidence="12">
    <location>
        <begin position="264"/>
        <end position="475"/>
    </location>
</feature>
<gene>
    <name evidence="14" type="ORF">BEN51_08570</name>
</gene>
<dbReference type="Gene3D" id="1.10.287.130">
    <property type="match status" value="1"/>
</dbReference>
<dbReference type="AlphaFoldDB" id="A0A343JDC4"/>
<dbReference type="Pfam" id="PF00672">
    <property type="entry name" value="HAMP"/>
    <property type="match status" value="1"/>
</dbReference>
<name>A0A343JDC4_9CLOT</name>
<keyword evidence="6 11" id="KW-0812">Transmembrane</keyword>
<keyword evidence="7 14" id="KW-0418">Kinase</keyword>
<evidence type="ECO:0000256" key="8">
    <source>
        <dbReference type="ARBA" id="ARBA00022989"/>
    </source>
</evidence>
<feature type="transmembrane region" description="Helical" evidence="11">
    <location>
        <begin position="6"/>
        <end position="26"/>
    </location>
</feature>
<dbReference type="SMART" id="SM00304">
    <property type="entry name" value="HAMP"/>
    <property type="match status" value="1"/>
</dbReference>
<dbReference type="InterPro" id="IPR005467">
    <property type="entry name" value="His_kinase_dom"/>
</dbReference>
<evidence type="ECO:0000259" key="12">
    <source>
        <dbReference type="PROSITE" id="PS50109"/>
    </source>
</evidence>
<dbReference type="KEGG" id="cia:BEN51_08570"/>
<dbReference type="Gene3D" id="3.30.565.10">
    <property type="entry name" value="Histidine kinase-like ATPase, C-terminal domain"/>
    <property type="match status" value="1"/>
</dbReference>
<evidence type="ECO:0000259" key="13">
    <source>
        <dbReference type="PROSITE" id="PS50885"/>
    </source>
</evidence>
<evidence type="ECO:0000313" key="15">
    <source>
        <dbReference type="Proteomes" id="UP000264883"/>
    </source>
</evidence>
<keyword evidence="5" id="KW-0808">Transferase</keyword>
<dbReference type="RefSeq" id="WP_119865666.1">
    <property type="nucleotide sequence ID" value="NZ_CP016786.1"/>
</dbReference>
<dbReference type="Pfam" id="PF00512">
    <property type="entry name" value="HisKA"/>
    <property type="match status" value="1"/>
</dbReference>
<comment type="catalytic activity">
    <reaction evidence="1">
        <text>ATP + protein L-histidine = ADP + protein N-phospho-L-histidine.</text>
        <dbReference type="EC" id="2.7.13.3"/>
    </reaction>
</comment>
<dbReference type="Gene3D" id="6.10.340.10">
    <property type="match status" value="1"/>
</dbReference>
<dbReference type="FunFam" id="1.10.287.130:FF:000001">
    <property type="entry name" value="Two-component sensor histidine kinase"/>
    <property type="match status" value="1"/>
</dbReference>
<evidence type="ECO:0000256" key="4">
    <source>
        <dbReference type="ARBA" id="ARBA00022553"/>
    </source>
</evidence>
<dbReference type="CDD" id="cd00082">
    <property type="entry name" value="HisKA"/>
    <property type="match status" value="1"/>
</dbReference>
<accession>A0A343JDC4</accession>
<dbReference type="Proteomes" id="UP000264883">
    <property type="component" value="Chromosome"/>
</dbReference>
<evidence type="ECO:0000256" key="3">
    <source>
        <dbReference type="ARBA" id="ARBA00012438"/>
    </source>
</evidence>
<evidence type="ECO:0000256" key="2">
    <source>
        <dbReference type="ARBA" id="ARBA00004141"/>
    </source>
</evidence>
<dbReference type="CDD" id="cd06225">
    <property type="entry name" value="HAMP"/>
    <property type="match status" value="1"/>
</dbReference>
<dbReference type="CDD" id="cd00075">
    <property type="entry name" value="HATPase"/>
    <property type="match status" value="1"/>
</dbReference>
<reference evidence="14 15" key="1">
    <citation type="submission" date="2016-08" db="EMBL/GenBank/DDBJ databases">
        <title>Complete Genome Sequence Of The Indigo Reducing Clostridium isatidis DSM15098.</title>
        <authorList>
            <person name="Little G.T."/>
            <person name="Minton N.P."/>
        </authorList>
    </citation>
    <scope>NUCLEOTIDE SEQUENCE [LARGE SCALE GENOMIC DNA]</scope>
    <source>
        <strain evidence="14 15">DSM 15098</strain>
    </source>
</reference>
<dbReference type="PANTHER" id="PTHR45528:SF10">
    <property type="entry name" value="METHYL-ACCEPTING CHEMOTAXIS PROTEIN"/>
    <property type="match status" value="1"/>
</dbReference>
<keyword evidence="15" id="KW-1185">Reference proteome</keyword>
<dbReference type="PROSITE" id="PS50885">
    <property type="entry name" value="HAMP"/>
    <property type="match status" value="1"/>
</dbReference>
<keyword evidence="4" id="KW-0597">Phosphoprotein</keyword>
<dbReference type="GO" id="GO:0005886">
    <property type="term" value="C:plasma membrane"/>
    <property type="evidence" value="ECO:0007669"/>
    <property type="project" value="TreeGrafter"/>
</dbReference>
<comment type="subcellular location">
    <subcellularLocation>
        <location evidence="2">Membrane</location>
        <topology evidence="2">Multi-pass membrane protein</topology>
    </subcellularLocation>
</comment>
<feature type="domain" description="HAMP" evidence="13">
    <location>
        <begin position="190"/>
        <end position="242"/>
    </location>
</feature>